<organism evidence="3 4">
    <name type="scientific">Candidatus Enterocola intestinipullorum</name>
    <dbReference type="NCBI Taxonomy" id="2840783"/>
    <lineage>
        <taxon>Bacteria</taxon>
        <taxon>Pseudomonadati</taxon>
        <taxon>Bacteroidota</taxon>
        <taxon>Bacteroidia</taxon>
        <taxon>Bacteroidales</taxon>
        <taxon>Candidatus Enterocola</taxon>
    </lineage>
</organism>
<dbReference type="Pfam" id="PF02368">
    <property type="entry name" value="Big_2"/>
    <property type="match status" value="1"/>
</dbReference>
<keyword evidence="1" id="KW-0732">Signal</keyword>
<dbReference type="Gene3D" id="2.60.40.1080">
    <property type="match status" value="1"/>
</dbReference>
<feature type="chain" id="PRO_5039437844" evidence="1">
    <location>
        <begin position="20"/>
        <end position="326"/>
    </location>
</feature>
<evidence type="ECO:0000256" key="1">
    <source>
        <dbReference type="SAM" id="SignalP"/>
    </source>
</evidence>
<dbReference type="SMART" id="SM00635">
    <property type="entry name" value="BID_2"/>
    <property type="match status" value="1"/>
</dbReference>
<name>A0A9D9EHR1_9BACT</name>
<accession>A0A9D9EHR1</accession>
<dbReference type="PROSITE" id="PS51257">
    <property type="entry name" value="PROKAR_LIPOPROTEIN"/>
    <property type="match status" value="1"/>
</dbReference>
<sequence length="326" mass="33919">MKVRSLILSLAAVMGLALASCNNGAEGDGNLSLSRSSAVVEAGQTVTINATSGDVDVTSQATWATDNEAVATVAAGVVTGVAEGNATITCEYNGQTQTCSIQVIAGSQTGGLLNGSDYYIFQIDQSSFDELSNAGKITADLRSNGAFEGETLVPEDATRVNYVWNPAAEVADAPQTGVNSFGKAEGWFSIAAASPTPAGCWGNICGGLGIASATDTELPKLKNLTAEHEFVIILKGQYTPATSLQIGMTPLGGGDTVTLLEITDSTGEYKDGDWEVFTFSYADLVSMGLDFSQDITAEAWYAWTYTANGAGNRVDVDAVFFYVPAE</sequence>
<dbReference type="SUPFAM" id="SSF49373">
    <property type="entry name" value="Invasin/intimin cell-adhesion fragments"/>
    <property type="match status" value="1"/>
</dbReference>
<gene>
    <name evidence="3" type="ORF">IAC32_03605</name>
</gene>
<feature type="domain" description="BIG2" evidence="2">
    <location>
        <begin position="27"/>
        <end position="102"/>
    </location>
</feature>
<evidence type="ECO:0000313" key="3">
    <source>
        <dbReference type="EMBL" id="MBO8446816.1"/>
    </source>
</evidence>
<dbReference type="AlphaFoldDB" id="A0A9D9EHR1"/>
<dbReference type="InterPro" id="IPR003343">
    <property type="entry name" value="Big_2"/>
</dbReference>
<feature type="signal peptide" evidence="1">
    <location>
        <begin position="1"/>
        <end position="19"/>
    </location>
</feature>
<comment type="caution">
    <text evidence="3">The sequence shown here is derived from an EMBL/GenBank/DDBJ whole genome shotgun (WGS) entry which is preliminary data.</text>
</comment>
<dbReference type="EMBL" id="JADIMR010000049">
    <property type="protein sequence ID" value="MBO8446816.1"/>
    <property type="molecule type" value="Genomic_DNA"/>
</dbReference>
<proteinExistence type="predicted"/>
<evidence type="ECO:0000313" key="4">
    <source>
        <dbReference type="Proteomes" id="UP000823637"/>
    </source>
</evidence>
<reference evidence="3" key="1">
    <citation type="submission" date="2020-10" db="EMBL/GenBank/DDBJ databases">
        <authorList>
            <person name="Gilroy R."/>
        </authorList>
    </citation>
    <scope>NUCLEOTIDE SEQUENCE</scope>
    <source>
        <strain evidence="3">D3-1215</strain>
    </source>
</reference>
<protein>
    <submittedName>
        <fullName evidence="3">Ig-like domain-containing protein</fullName>
    </submittedName>
</protein>
<evidence type="ECO:0000259" key="2">
    <source>
        <dbReference type="SMART" id="SM00635"/>
    </source>
</evidence>
<dbReference type="InterPro" id="IPR008964">
    <property type="entry name" value="Invasin/intimin_cell_adhesion"/>
</dbReference>
<reference evidence="3" key="2">
    <citation type="journal article" date="2021" name="PeerJ">
        <title>Extensive microbial diversity within the chicken gut microbiome revealed by metagenomics and culture.</title>
        <authorList>
            <person name="Gilroy R."/>
            <person name="Ravi A."/>
            <person name="Getino M."/>
            <person name="Pursley I."/>
            <person name="Horton D.L."/>
            <person name="Alikhan N.F."/>
            <person name="Baker D."/>
            <person name="Gharbi K."/>
            <person name="Hall N."/>
            <person name="Watson M."/>
            <person name="Adriaenssens E.M."/>
            <person name="Foster-Nyarko E."/>
            <person name="Jarju S."/>
            <person name="Secka A."/>
            <person name="Antonio M."/>
            <person name="Oren A."/>
            <person name="Chaudhuri R.R."/>
            <person name="La Ragione R."/>
            <person name="Hildebrand F."/>
            <person name="Pallen M.J."/>
        </authorList>
    </citation>
    <scope>NUCLEOTIDE SEQUENCE</scope>
    <source>
        <strain evidence="3">D3-1215</strain>
    </source>
</reference>
<dbReference type="Proteomes" id="UP000823637">
    <property type="component" value="Unassembled WGS sequence"/>
</dbReference>